<reference evidence="2 3" key="1">
    <citation type="submission" date="2021-02" db="EMBL/GenBank/DDBJ databases">
        <title>De Novo genome assembly of isolated myxobacteria.</title>
        <authorList>
            <person name="Stevens D.C."/>
        </authorList>
    </citation>
    <scope>NUCLEOTIDE SEQUENCE [LARGE SCALE GENOMIC DNA]</scope>
    <source>
        <strain evidence="2 3">SCHIC003</strain>
    </source>
</reference>
<evidence type="ECO:0000313" key="2">
    <source>
        <dbReference type="EMBL" id="QSQ17623.1"/>
    </source>
</evidence>
<name>A0ABX7NGT8_9BACT</name>
<evidence type="ECO:0008006" key="4">
    <source>
        <dbReference type="Google" id="ProtNLM"/>
    </source>
</evidence>
<feature type="region of interest" description="Disordered" evidence="1">
    <location>
        <begin position="355"/>
        <end position="382"/>
    </location>
</feature>
<keyword evidence="3" id="KW-1185">Reference proteome</keyword>
<accession>A0ABX7NGT8</accession>
<sequence length="436" mass="47707">MRPWSLGLLLAALCGTGCEPFPDSPVYFYGLALREDGTPFSHTELRVDGARPRSFSAPQDAPDFIPHSESTTHANGAFALQVLAGDIQSRVEGRNSRLRSTFRERYRVATPLENGRGAFISFTLLNGGGDSELPVMRTWAANLALSGSAEGLALTFAPLPPEPQAPLGVVVDEDALPPGVPAPRSALIPLSTLELHGATGLLWQESEVSSPRRLPPWLLEDFASVEAQVRVMSAGRWNRTPVTAPESWLLFRLEWRSERLALPAGSLRPVSRGAACYPTLPAPCPFTDGALAPHSPEKLWPRPTPTTESVRVGVRLDTPTRVSRLVVRELRTSAEELVIEGSEDGEQWSELARRTLAPQDDRQTTGRNFREDGHADSPWDPPLLSSRLRPRFFLDLPLPDARPLRFIRLSPVWGGNRLVGVEALAELSLFEAASPP</sequence>
<dbReference type="Proteomes" id="UP000663090">
    <property type="component" value="Chromosome"/>
</dbReference>
<proteinExistence type="predicted"/>
<evidence type="ECO:0000256" key="1">
    <source>
        <dbReference type="SAM" id="MobiDB-lite"/>
    </source>
</evidence>
<dbReference type="EMBL" id="CP071091">
    <property type="protein sequence ID" value="QSQ17623.1"/>
    <property type="molecule type" value="Genomic_DNA"/>
</dbReference>
<organism evidence="2 3">
    <name type="scientific">Myxococcus landrumensis</name>
    <dbReference type="NCBI Taxonomy" id="2813577"/>
    <lineage>
        <taxon>Bacteria</taxon>
        <taxon>Pseudomonadati</taxon>
        <taxon>Myxococcota</taxon>
        <taxon>Myxococcia</taxon>
        <taxon>Myxococcales</taxon>
        <taxon>Cystobacterineae</taxon>
        <taxon>Myxococcaceae</taxon>
        <taxon>Myxococcus</taxon>
    </lineage>
</organism>
<dbReference type="RefSeq" id="WP_206719242.1">
    <property type="nucleotide sequence ID" value="NZ_CP071091.1"/>
</dbReference>
<protein>
    <recommendedName>
        <fullName evidence="4">F5/8 type C domain-containing protein</fullName>
    </recommendedName>
</protein>
<evidence type="ECO:0000313" key="3">
    <source>
        <dbReference type="Proteomes" id="UP000663090"/>
    </source>
</evidence>
<gene>
    <name evidence="2" type="ORF">JY572_16950</name>
</gene>
<feature type="compositionally biased region" description="Basic and acidic residues" evidence="1">
    <location>
        <begin position="359"/>
        <end position="377"/>
    </location>
</feature>